<dbReference type="PANTHER" id="PTHR35936">
    <property type="entry name" value="MEMBRANE-BOUND LYTIC MUREIN TRANSGLYCOSYLASE F"/>
    <property type="match status" value="1"/>
</dbReference>
<accession>A0A501XGU7</accession>
<evidence type="ECO:0000313" key="5">
    <source>
        <dbReference type="Proteomes" id="UP000319897"/>
    </source>
</evidence>
<dbReference type="InterPro" id="IPR001638">
    <property type="entry name" value="Solute-binding_3/MltF_N"/>
</dbReference>
<protein>
    <submittedName>
        <fullName evidence="4">Transporter substrate-binding domain-containing protein</fullName>
    </submittedName>
</protein>
<evidence type="ECO:0000313" key="4">
    <source>
        <dbReference type="EMBL" id="TPE59770.1"/>
    </source>
</evidence>
<organism evidence="4 5">
    <name type="scientific">Sandaracinobacter neustonicus</name>
    <dbReference type="NCBI Taxonomy" id="1715348"/>
    <lineage>
        <taxon>Bacteria</taxon>
        <taxon>Pseudomonadati</taxon>
        <taxon>Pseudomonadota</taxon>
        <taxon>Alphaproteobacteria</taxon>
        <taxon>Sphingomonadales</taxon>
        <taxon>Sphingosinicellaceae</taxon>
        <taxon>Sandaracinobacter</taxon>
    </lineage>
</organism>
<dbReference type="AlphaFoldDB" id="A0A501XGU7"/>
<feature type="domain" description="Solute-binding protein family 3/N-terminal" evidence="3">
    <location>
        <begin position="114"/>
        <end position="329"/>
    </location>
</feature>
<keyword evidence="5" id="KW-1185">Reference proteome</keyword>
<evidence type="ECO:0000256" key="2">
    <source>
        <dbReference type="SAM" id="MobiDB-lite"/>
    </source>
</evidence>
<reference evidence="4 5" key="1">
    <citation type="submission" date="2019-06" db="EMBL/GenBank/DDBJ databases">
        <authorList>
            <person name="Lee I."/>
            <person name="Jang G.I."/>
            <person name="Hwang C.Y."/>
        </authorList>
    </citation>
    <scope>NUCLEOTIDE SEQUENCE [LARGE SCALE GENOMIC DNA]</scope>
    <source>
        <strain evidence="4 5">PAMC 28131</strain>
    </source>
</reference>
<feature type="region of interest" description="Disordered" evidence="2">
    <location>
        <begin position="67"/>
        <end position="90"/>
    </location>
</feature>
<name>A0A501XGU7_9SPHN</name>
<dbReference type="Pfam" id="PF00497">
    <property type="entry name" value="SBP_bac_3"/>
    <property type="match status" value="1"/>
</dbReference>
<dbReference type="Gene3D" id="3.40.190.10">
    <property type="entry name" value="Periplasmic binding protein-like II"/>
    <property type="match status" value="2"/>
</dbReference>
<feature type="compositionally biased region" description="Polar residues" evidence="2">
    <location>
        <begin position="71"/>
        <end position="90"/>
    </location>
</feature>
<dbReference type="SMART" id="SM00062">
    <property type="entry name" value="PBPb"/>
    <property type="match status" value="1"/>
</dbReference>
<dbReference type="EMBL" id="VFSU01000029">
    <property type="protein sequence ID" value="TPE59770.1"/>
    <property type="molecule type" value="Genomic_DNA"/>
</dbReference>
<dbReference type="Proteomes" id="UP000319897">
    <property type="component" value="Unassembled WGS sequence"/>
</dbReference>
<keyword evidence="1" id="KW-0732">Signal</keyword>
<sequence>MSTFIRLWDEGRVGGRGARFFQGRVRFQPALPRRQSTTAAIEGAGSCAWGRSSRILAARLRGWISPRSQRDGSTNGAASPGSSPSWCCSRSTGEGWGMSEMLAVVAAELARGGVLRVAINLGNPVLAQQRPDGVRTGLSVRLAEEVARRLGVALVLTSFKTANDAVEALAGEEVDMGFLAIDPQRAERIAYTAPYIFIEGAYLVRSDSPFHDTSDVDKPGIRIATGLRTAYDLFLTRTIRAAEIVRGPTSAAAIDLFLNGDADVAAGVRQPLTTVAQQHSDLRVLPDSFQTIAQAVAVRKDRQRSLIYLSCLVDALLAEGFIENAQTHA</sequence>
<evidence type="ECO:0000259" key="3">
    <source>
        <dbReference type="SMART" id="SM00062"/>
    </source>
</evidence>
<dbReference type="PANTHER" id="PTHR35936:SF17">
    <property type="entry name" value="ARGININE-BINDING EXTRACELLULAR PROTEIN ARTP"/>
    <property type="match status" value="1"/>
</dbReference>
<proteinExistence type="predicted"/>
<gene>
    <name evidence="4" type="ORF">FJQ54_12605</name>
</gene>
<comment type="caution">
    <text evidence="4">The sequence shown here is derived from an EMBL/GenBank/DDBJ whole genome shotgun (WGS) entry which is preliminary data.</text>
</comment>
<evidence type="ECO:0000256" key="1">
    <source>
        <dbReference type="ARBA" id="ARBA00022729"/>
    </source>
</evidence>
<dbReference type="SUPFAM" id="SSF53850">
    <property type="entry name" value="Periplasmic binding protein-like II"/>
    <property type="match status" value="1"/>
</dbReference>
<dbReference type="OrthoDB" id="6955767at2"/>